<name>A0A645F4T9_9ZZZZ</name>
<evidence type="ECO:0000313" key="1">
    <source>
        <dbReference type="EMBL" id="MPN09355.1"/>
    </source>
</evidence>
<comment type="caution">
    <text evidence="1">The sequence shown here is derived from an EMBL/GenBank/DDBJ whole genome shotgun (WGS) entry which is preliminary data.</text>
</comment>
<proteinExistence type="predicted"/>
<accession>A0A645F4T9</accession>
<dbReference type="AlphaFoldDB" id="A0A645F4T9"/>
<dbReference type="EMBL" id="VSSQ01055452">
    <property type="protein sequence ID" value="MPN09355.1"/>
    <property type="molecule type" value="Genomic_DNA"/>
</dbReference>
<reference evidence="1" key="1">
    <citation type="submission" date="2019-08" db="EMBL/GenBank/DDBJ databases">
        <authorList>
            <person name="Kucharzyk K."/>
            <person name="Murdoch R.W."/>
            <person name="Higgins S."/>
            <person name="Loffler F."/>
        </authorList>
    </citation>
    <scope>NUCLEOTIDE SEQUENCE</scope>
</reference>
<sequence>MTDFCLVGSIGTDKLFPGCDMLDDTGYVVPIGSGAAIDIVKDGIGISQGLQLFEGFKFTDP</sequence>
<organism evidence="1">
    <name type="scientific">bioreactor metagenome</name>
    <dbReference type="NCBI Taxonomy" id="1076179"/>
    <lineage>
        <taxon>unclassified sequences</taxon>
        <taxon>metagenomes</taxon>
        <taxon>ecological metagenomes</taxon>
    </lineage>
</organism>
<gene>
    <name evidence="1" type="ORF">SDC9_156644</name>
</gene>
<protein>
    <submittedName>
        <fullName evidence="1">Uncharacterized protein</fullName>
    </submittedName>
</protein>